<feature type="transmembrane region" description="Helical" evidence="9">
    <location>
        <begin position="432"/>
        <end position="453"/>
    </location>
</feature>
<comment type="similarity">
    <text evidence="2">Belongs to the sphingomyelin synthase family.</text>
</comment>
<dbReference type="PANTHER" id="PTHR21290:SF27">
    <property type="entry name" value="PHOSPHATIDYLCHOLINE:CERAMIDE CHOLINEPHOSPHOTRANSFERASE 1"/>
    <property type="match status" value="1"/>
</dbReference>
<evidence type="ECO:0000313" key="11">
    <source>
        <dbReference type="EMBL" id="KAH7640779.1"/>
    </source>
</evidence>
<dbReference type="GO" id="GO:0005886">
    <property type="term" value="C:plasma membrane"/>
    <property type="evidence" value="ECO:0007669"/>
    <property type="project" value="TreeGrafter"/>
</dbReference>
<proteinExistence type="inferred from homology"/>
<dbReference type="GO" id="GO:0046513">
    <property type="term" value="P:ceramide biosynthetic process"/>
    <property type="evidence" value="ECO:0007669"/>
    <property type="project" value="TreeGrafter"/>
</dbReference>
<dbReference type="Proteomes" id="UP000828236">
    <property type="component" value="Unassembled WGS sequence"/>
</dbReference>
<keyword evidence="5" id="KW-0746">Sphingolipid metabolism</keyword>
<comment type="caution">
    <text evidence="11">The sequence shown here is derived from an EMBL/GenBank/DDBJ whole genome shotgun (WGS) entry which is preliminary data.</text>
</comment>
<dbReference type="InterPro" id="IPR045221">
    <property type="entry name" value="Sphingomyelin_synth-like"/>
</dbReference>
<evidence type="ECO:0000256" key="6">
    <source>
        <dbReference type="ARBA" id="ARBA00022989"/>
    </source>
</evidence>
<dbReference type="GO" id="GO:0005789">
    <property type="term" value="C:endoplasmic reticulum membrane"/>
    <property type="evidence" value="ECO:0007669"/>
    <property type="project" value="TreeGrafter"/>
</dbReference>
<evidence type="ECO:0000259" key="10">
    <source>
        <dbReference type="Pfam" id="PF14360"/>
    </source>
</evidence>
<evidence type="ECO:0000256" key="8">
    <source>
        <dbReference type="ARBA" id="ARBA00023136"/>
    </source>
</evidence>
<keyword evidence="4 9" id="KW-0812">Transmembrane</keyword>
<evidence type="ECO:0000256" key="1">
    <source>
        <dbReference type="ARBA" id="ARBA00004141"/>
    </source>
</evidence>
<dbReference type="EMBL" id="SDOV01000005">
    <property type="protein sequence ID" value="KAH7640779.1"/>
    <property type="molecule type" value="Genomic_DNA"/>
</dbReference>
<gene>
    <name evidence="11" type="ORF">HUG17_8248</name>
</gene>
<name>A0A9D4SFX2_DERFA</name>
<reference evidence="11" key="1">
    <citation type="submission" date="2020-06" db="EMBL/GenBank/DDBJ databases">
        <authorList>
            <person name="Ji K."/>
            <person name="Li J."/>
        </authorList>
    </citation>
    <scope>NUCLEOTIDE SEQUENCE</scope>
    <source>
        <strain evidence="11">JKM2019</strain>
        <tissue evidence="11">Whole body</tissue>
    </source>
</reference>
<evidence type="ECO:0000256" key="2">
    <source>
        <dbReference type="ARBA" id="ARBA00005441"/>
    </source>
</evidence>
<feature type="transmembrane region" description="Helical" evidence="9">
    <location>
        <begin position="12"/>
        <end position="34"/>
    </location>
</feature>
<organism evidence="11">
    <name type="scientific">Dermatophagoides farinae</name>
    <name type="common">American house dust mite</name>
    <dbReference type="NCBI Taxonomy" id="6954"/>
    <lineage>
        <taxon>Eukaryota</taxon>
        <taxon>Metazoa</taxon>
        <taxon>Ecdysozoa</taxon>
        <taxon>Arthropoda</taxon>
        <taxon>Chelicerata</taxon>
        <taxon>Arachnida</taxon>
        <taxon>Acari</taxon>
        <taxon>Acariformes</taxon>
        <taxon>Sarcoptiformes</taxon>
        <taxon>Astigmata</taxon>
        <taxon>Psoroptidia</taxon>
        <taxon>Analgoidea</taxon>
        <taxon>Pyroglyphidae</taxon>
        <taxon>Dermatophagoidinae</taxon>
        <taxon>Dermatophagoides</taxon>
    </lineage>
</organism>
<accession>A0A9D4SFX2</accession>
<evidence type="ECO:0000256" key="7">
    <source>
        <dbReference type="ARBA" id="ARBA00023098"/>
    </source>
</evidence>
<feature type="transmembrane region" description="Helical" evidence="9">
    <location>
        <begin position="87"/>
        <end position="105"/>
    </location>
</feature>
<keyword evidence="3" id="KW-0808">Transferase</keyword>
<reference evidence="11" key="2">
    <citation type="journal article" date="2021" name="World Allergy Organ. J.">
        <title>Chromosome-level assembly of Dermatophagoides farinae genome and transcriptome reveals two novel allergens Der f 37 and Der f 39.</title>
        <authorList>
            <person name="Chen J."/>
            <person name="Cai Z."/>
            <person name="Fan D."/>
            <person name="Hu J."/>
            <person name="Hou Y."/>
            <person name="He Y."/>
            <person name="Zhang Z."/>
            <person name="Zhao Z."/>
            <person name="Gao P."/>
            <person name="Hu W."/>
            <person name="Sun J."/>
            <person name="Li J."/>
            <person name="Ji K."/>
        </authorList>
    </citation>
    <scope>NUCLEOTIDE SEQUENCE</scope>
    <source>
        <strain evidence="11">JKM2019</strain>
    </source>
</reference>
<protein>
    <recommendedName>
        <fullName evidence="10">Sphingomyelin synthase-like domain-containing protein</fullName>
    </recommendedName>
</protein>
<keyword evidence="6 9" id="KW-1133">Transmembrane helix</keyword>
<dbReference type="AlphaFoldDB" id="A0A9D4SFX2"/>
<sequence length="556" mass="65782">MNRIVVCKTVFAFIFYLANLYLNSVLIVIFNERLPLQEYPLPDIGFEFLPYRRYAIYLVKFHSLFLGIALMIVFITNQFGWLIARRFCIITGITIFTHAVCLAATQLPVSNNRNYCHERIPTNVTNCQFIWELTKRSWQELFRFFVFYLNDDDQRNFCGSNIDNIRAIHIILAYQFLTTYFKSNRFQIRWIFDKLLLYNCWLSILLIIVSRTNYLVDILFAYYICTRTFNIYHTISKEIINTLWQRHSINLMALIFMATGMLLNSLMLSLTHERVPIQMKPLPDVGFDLLPRIDDLIVFCELYITIQNLSFLIVLFFHLDRERIFRRFTIITGLAYMVRSLFFPSTTLPPSICNSCSPKFSSNITIGEFSMAIIDRMVEFSQTFGFVTQRKISLCGDQIFSGHTIIIIMVHLFIDTYYYPVALNTYYGVKCGYFLMKTIHWLLSTVAITSLIISHQHYTIDIIASVYVCTQIFWTYHSLCMEKEFFQKLKTTTTTRRSHVSRFKNIILDHTFNVDSDVNNDNNNSSKNFIKYFWWWPLFVHFEIENQLPSSLMDDE</sequence>
<feature type="domain" description="Sphingomyelin synthase-like" evidence="10">
    <location>
        <begin position="170"/>
        <end position="234"/>
    </location>
</feature>
<dbReference type="GO" id="GO:0047493">
    <property type="term" value="F:ceramide cholinephosphotransferase activity"/>
    <property type="evidence" value="ECO:0007669"/>
    <property type="project" value="TreeGrafter"/>
</dbReference>
<dbReference type="GO" id="GO:0033188">
    <property type="term" value="F:sphingomyelin synthase activity"/>
    <property type="evidence" value="ECO:0007669"/>
    <property type="project" value="TreeGrafter"/>
</dbReference>
<dbReference type="GO" id="GO:0000139">
    <property type="term" value="C:Golgi membrane"/>
    <property type="evidence" value="ECO:0007669"/>
    <property type="project" value="TreeGrafter"/>
</dbReference>
<comment type="subcellular location">
    <subcellularLocation>
        <location evidence="1">Membrane</location>
        <topology evidence="1">Multi-pass membrane protein</topology>
    </subcellularLocation>
</comment>
<feature type="domain" description="Sphingomyelin synthase-like" evidence="10">
    <location>
        <begin position="395"/>
        <end position="478"/>
    </location>
</feature>
<evidence type="ECO:0000256" key="9">
    <source>
        <dbReference type="SAM" id="Phobius"/>
    </source>
</evidence>
<feature type="transmembrane region" description="Helical" evidence="9">
    <location>
        <begin position="399"/>
        <end position="420"/>
    </location>
</feature>
<evidence type="ECO:0000256" key="5">
    <source>
        <dbReference type="ARBA" id="ARBA00022919"/>
    </source>
</evidence>
<keyword evidence="7" id="KW-0443">Lipid metabolism</keyword>
<keyword evidence="8 9" id="KW-0472">Membrane</keyword>
<dbReference type="GO" id="GO:0006686">
    <property type="term" value="P:sphingomyelin biosynthetic process"/>
    <property type="evidence" value="ECO:0007669"/>
    <property type="project" value="TreeGrafter"/>
</dbReference>
<feature type="transmembrane region" description="Helical" evidence="9">
    <location>
        <begin position="296"/>
        <end position="317"/>
    </location>
</feature>
<feature type="transmembrane region" description="Helical" evidence="9">
    <location>
        <begin position="247"/>
        <end position="270"/>
    </location>
</feature>
<dbReference type="InterPro" id="IPR025749">
    <property type="entry name" value="Sphingomyelin_synth-like_dom"/>
</dbReference>
<evidence type="ECO:0000256" key="3">
    <source>
        <dbReference type="ARBA" id="ARBA00022679"/>
    </source>
</evidence>
<dbReference type="Pfam" id="PF14360">
    <property type="entry name" value="PAP2_C"/>
    <property type="match status" value="2"/>
</dbReference>
<dbReference type="PANTHER" id="PTHR21290">
    <property type="entry name" value="SPHINGOMYELIN SYNTHETASE"/>
    <property type="match status" value="1"/>
</dbReference>
<evidence type="ECO:0000256" key="4">
    <source>
        <dbReference type="ARBA" id="ARBA00022692"/>
    </source>
</evidence>
<feature type="transmembrane region" description="Helical" evidence="9">
    <location>
        <begin position="54"/>
        <end position="75"/>
    </location>
</feature>